<accession>A0A8X7WFE5</accession>
<dbReference type="SUPFAM" id="SSF54160">
    <property type="entry name" value="Chromo domain-like"/>
    <property type="match status" value="1"/>
</dbReference>
<comment type="caution">
    <text evidence="1">The sequence shown here is derived from an EMBL/GenBank/DDBJ whole genome shotgun (WGS) entry which is preliminary data.</text>
</comment>
<evidence type="ECO:0000313" key="2">
    <source>
        <dbReference type="Proteomes" id="UP000886595"/>
    </source>
</evidence>
<organism evidence="1 2">
    <name type="scientific">Brassica carinata</name>
    <name type="common">Ethiopian mustard</name>
    <name type="synonym">Abyssinian cabbage</name>
    <dbReference type="NCBI Taxonomy" id="52824"/>
    <lineage>
        <taxon>Eukaryota</taxon>
        <taxon>Viridiplantae</taxon>
        <taxon>Streptophyta</taxon>
        <taxon>Embryophyta</taxon>
        <taxon>Tracheophyta</taxon>
        <taxon>Spermatophyta</taxon>
        <taxon>Magnoliopsida</taxon>
        <taxon>eudicotyledons</taxon>
        <taxon>Gunneridae</taxon>
        <taxon>Pentapetalae</taxon>
        <taxon>rosids</taxon>
        <taxon>malvids</taxon>
        <taxon>Brassicales</taxon>
        <taxon>Brassicaceae</taxon>
        <taxon>Brassiceae</taxon>
        <taxon>Brassica</taxon>
    </lineage>
</organism>
<name>A0A8X7WFE5_BRACI</name>
<evidence type="ECO:0000313" key="1">
    <source>
        <dbReference type="EMBL" id="KAG2328247.1"/>
    </source>
</evidence>
<gene>
    <name evidence="1" type="ORF">Bca52824_010975</name>
</gene>
<dbReference type="InterPro" id="IPR016197">
    <property type="entry name" value="Chromo-like_dom_sf"/>
</dbReference>
<reference evidence="1 2" key="1">
    <citation type="submission" date="2020-02" db="EMBL/GenBank/DDBJ databases">
        <authorList>
            <person name="Ma Q."/>
            <person name="Huang Y."/>
            <person name="Song X."/>
            <person name="Pei D."/>
        </authorList>
    </citation>
    <scope>NUCLEOTIDE SEQUENCE [LARGE SCALE GENOMIC DNA]</scope>
    <source>
        <strain evidence="1">Sxm20200214</strain>
        <tissue evidence="1">Leaf</tissue>
    </source>
</reference>
<dbReference type="OrthoDB" id="1744105at2759"/>
<evidence type="ECO:0008006" key="3">
    <source>
        <dbReference type="Google" id="ProtNLM"/>
    </source>
</evidence>
<protein>
    <recommendedName>
        <fullName evidence="3">Chromo domain-containing protein</fullName>
    </recommendedName>
</protein>
<proteinExistence type="predicted"/>
<sequence length="71" mass="8222">MFHVSQLKWLVGTVTTAQQLPSVLYDVTFKEPEFCLARKMVQRQGQAATMVLVQWTNQTAEEATWELLFDM</sequence>
<dbReference type="EMBL" id="JAAMPC010000002">
    <property type="protein sequence ID" value="KAG2328247.1"/>
    <property type="molecule type" value="Genomic_DNA"/>
</dbReference>
<dbReference type="Proteomes" id="UP000886595">
    <property type="component" value="Unassembled WGS sequence"/>
</dbReference>
<dbReference type="AlphaFoldDB" id="A0A8X7WFE5"/>
<keyword evidence="2" id="KW-1185">Reference proteome</keyword>